<reference evidence="3 4" key="1">
    <citation type="submission" date="2015-09" db="EMBL/GenBank/DDBJ databases">
        <title>Sorangium comparison.</title>
        <authorList>
            <person name="Zaburannyi N."/>
            <person name="Bunk B."/>
            <person name="Overmann J."/>
            <person name="Mueller R."/>
        </authorList>
    </citation>
    <scope>NUCLEOTIDE SEQUENCE [LARGE SCALE GENOMIC DNA]</scope>
    <source>
        <strain evidence="3 4">So ceGT47</strain>
    </source>
</reference>
<dbReference type="AlphaFoldDB" id="A0A4P2Q518"/>
<dbReference type="Proteomes" id="UP000295781">
    <property type="component" value="Chromosome"/>
</dbReference>
<dbReference type="Gene3D" id="2.60.120.430">
    <property type="entry name" value="Galactose-binding lectin"/>
    <property type="match status" value="1"/>
</dbReference>
<feature type="compositionally biased region" description="Low complexity" evidence="1">
    <location>
        <begin position="40"/>
        <end position="91"/>
    </location>
</feature>
<evidence type="ECO:0000313" key="4">
    <source>
        <dbReference type="Proteomes" id="UP000295781"/>
    </source>
</evidence>
<feature type="signal peptide" evidence="2">
    <location>
        <begin position="1"/>
        <end position="20"/>
    </location>
</feature>
<keyword evidence="2" id="KW-0732">Signal</keyword>
<dbReference type="OrthoDB" id="5510995at2"/>
<evidence type="ECO:0000256" key="1">
    <source>
        <dbReference type="SAM" id="MobiDB-lite"/>
    </source>
</evidence>
<sequence>MKNRIFLRGSGLALCGLATAALVACAGAAEDDGSGGAGSTGASTTTATTGTGTDTTSTTTATTGTGTDTTSTTTATTGSGTDTTSTTTATTGSGGGAPQTIEMIDDMEDDNNGILAEGNRVGYWYTFNDGTEGAEQMPPPDPEGTGEEPFTMTALEPVRGASTMAARSWGSGFETWGAAFGFDLNSPEGTKIAYDASAYTGVTFWAKIGPGSATSAQVMISDRSTVPEGGVCSDQCDNWQKQITLTEAWQQFTIPFADLKQGGWGDPAATDQIDTTKLYSISFQFGTVPEFDLYIDDIGFYN</sequence>
<dbReference type="SUPFAM" id="SSF49785">
    <property type="entry name" value="Galactose-binding domain-like"/>
    <property type="match status" value="1"/>
</dbReference>
<feature type="chain" id="PRO_5020489290" evidence="2">
    <location>
        <begin position="21"/>
        <end position="302"/>
    </location>
</feature>
<organism evidence="3 4">
    <name type="scientific">Sorangium cellulosum</name>
    <name type="common">Polyangium cellulosum</name>
    <dbReference type="NCBI Taxonomy" id="56"/>
    <lineage>
        <taxon>Bacteria</taxon>
        <taxon>Pseudomonadati</taxon>
        <taxon>Myxococcota</taxon>
        <taxon>Polyangia</taxon>
        <taxon>Polyangiales</taxon>
        <taxon>Polyangiaceae</taxon>
        <taxon>Sorangium</taxon>
    </lineage>
</organism>
<gene>
    <name evidence="3" type="ORF">SOCEGT47_050350</name>
</gene>
<dbReference type="PROSITE" id="PS51257">
    <property type="entry name" value="PROKAR_LIPOPROTEIN"/>
    <property type="match status" value="1"/>
</dbReference>
<proteinExistence type="predicted"/>
<name>A0A4P2Q518_SORCE</name>
<dbReference type="EMBL" id="CP012670">
    <property type="protein sequence ID" value="AUX24497.1"/>
    <property type="molecule type" value="Genomic_DNA"/>
</dbReference>
<accession>A0A4P2Q518</accession>
<evidence type="ECO:0000256" key="2">
    <source>
        <dbReference type="SAM" id="SignalP"/>
    </source>
</evidence>
<dbReference type="InterPro" id="IPR008979">
    <property type="entry name" value="Galactose-bd-like_sf"/>
</dbReference>
<evidence type="ECO:0000313" key="3">
    <source>
        <dbReference type="EMBL" id="AUX24497.1"/>
    </source>
</evidence>
<feature type="region of interest" description="Disordered" evidence="1">
    <location>
        <begin position="30"/>
        <end position="100"/>
    </location>
</feature>
<protein>
    <submittedName>
        <fullName evidence="3">Uncharacterized protein</fullName>
    </submittedName>
</protein>